<dbReference type="InterPro" id="IPR027417">
    <property type="entry name" value="P-loop_NTPase"/>
</dbReference>
<comment type="caution">
    <text evidence="1">The sequence shown here is derived from an EMBL/GenBank/DDBJ whole genome shotgun (WGS) entry which is preliminary data.</text>
</comment>
<reference evidence="1 2" key="1">
    <citation type="submission" date="2021-08" db="EMBL/GenBank/DDBJ databases">
        <title>Streptomyces sp. PTM05 isolated from lichen.</title>
        <authorList>
            <person name="Somphong A."/>
            <person name="Phongsopitanun W."/>
            <person name="Tanasupawat S."/>
        </authorList>
    </citation>
    <scope>NUCLEOTIDE SEQUENCE [LARGE SCALE GENOMIC DNA]</scope>
    <source>
        <strain evidence="1 2">Ptm05</strain>
    </source>
</reference>
<gene>
    <name evidence="1" type="ORF">K7472_12825</name>
</gene>
<protein>
    <submittedName>
        <fullName evidence="1">AAA family ATPase</fullName>
    </submittedName>
</protein>
<sequence length="181" mass="19547">MDALVICGATGVGKTATAREVSRRLVEGGLAHALVERDELDRVHPWPPPGLPRWEPARRNLAAIWATYAGLGHHRLVLCGVFADLRQELRWIAEAVPDAAVTVVRLTAPRDVLASRVRRRDTGGAARDQLWRSERQMEEIAATDPPGTLVVDTANLPVAATADRLIALWPAVPGDAAPGAR</sequence>
<keyword evidence="2" id="KW-1185">Reference proteome</keyword>
<organism evidence="1 2">
    <name type="scientific">Streptantibioticus parmotrematis</name>
    <dbReference type="NCBI Taxonomy" id="2873249"/>
    <lineage>
        <taxon>Bacteria</taxon>
        <taxon>Bacillati</taxon>
        <taxon>Actinomycetota</taxon>
        <taxon>Actinomycetes</taxon>
        <taxon>Kitasatosporales</taxon>
        <taxon>Streptomycetaceae</taxon>
        <taxon>Streptantibioticus</taxon>
    </lineage>
</organism>
<dbReference type="Proteomes" id="UP001198565">
    <property type="component" value="Unassembled WGS sequence"/>
</dbReference>
<evidence type="ECO:0000313" key="2">
    <source>
        <dbReference type="Proteomes" id="UP001198565"/>
    </source>
</evidence>
<dbReference type="Pfam" id="PF13238">
    <property type="entry name" value="AAA_18"/>
    <property type="match status" value="1"/>
</dbReference>
<evidence type="ECO:0000313" key="1">
    <source>
        <dbReference type="EMBL" id="MBY8885728.1"/>
    </source>
</evidence>
<proteinExistence type="predicted"/>
<accession>A0ABS7QRA1</accession>
<dbReference type="SUPFAM" id="SSF52540">
    <property type="entry name" value="P-loop containing nucleoside triphosphate hydrolases"/>
    <property type="match status" value="1"/>
</dbReference>
<dbReference type="Gene3D" id="3.40.50.300">
    <property type="entry name" value="P-loop containing nucleotide triphosphate hydrolases"/>
    <property type="match status" value="1"/>
</dbReference>
<dbReference type="EMBL" id="JAINVZ010000007">
    <property type="protein sequence ID" value="MBY8885728.1"/>
    <property type="molecule type" value="Genomic_DNA"/>
</dbReference>
<name>A0ABS7QRA1_9ACTN</name>